<accession>A0A517NC16</accession>
<dbReference type="InterPro" id="IPR014123">
    <property type="entry name" value="Superoxide_dismutase_Ni-type"/>
</dbReference>
<dbReference type="GO" id="GO:0004784">
    <property type="term" value="F:superoxide dismutase activity"/>
    <property type="evidence" value="ECO:0007669"/>
    <property type="project" value="InterPro"/>
</dbReference>
<evidence type="ECO:0000256" key="1">
    <source>
        <dbReference type="SAM" id="SignalP"/>
    </source>
</evidence>
<dbReference type="OrthoDB" id="9790847at2"/>
<evidence type="ECO:0000313" key="2">
    <source>
        <dbReference type="EMBL" id="QDT04685.1"/>
    </source>
</evidence>
<dbReference type="Gene3D" id="1.20.120.400">
    <property type="entry name" value="Nickel-containing superoxide dismutase"/>
    <property type="match status" value="1"/>
</dbReference>
<dbReference type="EMBL" id="CP036525">
    <property type="protein sequence ID" value="QDT04685.1"/>
    <property type="molecule type" value="Genomic_DNA"/>
</dbReference>
<keyword evidence="3" id="KW-1185">Reference proteome</keyword>
<sequence length="159" mass="17482" precursor="true">MIRALTMTAACAATLAVVMTSSQAMAHCQVPCGIYGDQLRFQQMLEDEHTISKAQTEINTLSSSKLDAQGQNQLSRWVATKEDHAQKIQDTIAAYFMAQRIKPDSASYVKTLTAAHAVMVHAMKCKQSADPATAAGLEKSIFDLYRAYEGKEPTFEHSH</sequence>
<name>A0A517NC16_9BACT</name>
<evidence type="ECO:0000313" key="3">
    <source>
        <dbReference type="Proteomes" id="UP000318538"/>
    </source>
</evidence>
<dbReference type="Proteomes" id="UP000318538">
    <property type="component" value="Chromosome"/>
</dbReference>
<gene>
    <name evidence="2" type="ORF">K227x_30790</name>
</gene>
<organism evidence="2 3">
    <name type="scientific">Rubripirellula lacrimiformis</name>
    <dbReference type="NCBI Taxonomy" id="1930273"/>
    <lineage>
        <taxon>Bacteria</taxon>
        <taxon>Pseudomonadati</taxon>
        <taxon>Planctomycetota</taxon>
        <taxon>Planctomycetia</taxon>
        <taxon>Pirellulales</taxon>
        <taxon>Pirellulaceae</taxon>
        <taxon>Rubripirellula</taxon>
    </lineage>
</organism>
<keyword evidence="1" id="KW-0732">Signal</keyword>
<dbReference type="GO" id="GO:0016151">
    <property type="term" value="F:nickel cation binding"/>
    <property type="evidence" value="ECO:0007669"/>
    <property type="project" value="InterPro"/>
</dbReference>
<dbReference type="Pfam" id="PF09055">
    <property type="entry name" value="Sod_Ni"/>
    <property type="match status" value="1"/>
</dbReference>
<reference evidence="2 3" key="1">
    <citation type="submission" date="2019-02" db="EMBL/GenBank/DDBJ databases">
        <title>Deep-cultivation of Planctomycetes and their phenomic and genomic characterization uncovers novel biology.</title>
        <authorList>
            <person name="Wiegand S."/>
            <person name="Jogler M."/>
            <person name="Boedeker C."/>
            <person name="Pinto D."/>
            <person name="Vollmers J."/>
            <person name="Rivas-Marin E."/>
            <person name="Kohn T."/>
            <person name="Peeters S.H."/>
            <person name="Heuer A."/>
            <person name="Rast P."/>
            <person name="Oberbeckmann S."/>
            <person name="Bunk B."/>
            <person name="Jeske O."/>
            <person name="Meyerdierks A."/>
            <person name="Storesund J.E."/>
            <person name="Kallscheuer N."/>
            <person name="Luecker S."/>
            <person name="Lage O.M."/>
            <person name="Pohl T."/>
            <person name="Merkel B.J."/>
            <person name="Hornburger P."/>
            <person name="Mueller R.-W."/>
            <person name="Bruemmer F."/>
            <person name="Labrenz M."/>
            <person name="Spormann A.M."/>
            <person name="Op den Camp H."/>
            <person name="Overmann J."/>
            <person name="Amann R."/>
            <person name="Jetten M.S.M."/>
            <person name="Mascher T."/>
            <person name="Medema M.H."/>
            <person name="Devos D.P."/>
            <person name="Kaster A.-K."/>
            <person name="Ovreas L."/>
            <person name="Rohde M."/>
            <person name="Galperin M.Y."/>
            <person name="Jogler C."/>
        </authorList>
    </citation>
    <scope>NUCLEOTIDE SEQUENCE [LARGE SCALE GENOMIC DNA]</scope>
    <source>
        <strain evidence="2 3">K22_7</strain>
    </source>
</reference>
<dbReference type="SUPFAM" id="SSF109770">
    <property type="entry name" value="Nickel-containing superoxide dismutase, NiSOD"/>
    <property type="match status" value="1"/>
</dbReference>
<dbReference type="AlphaFoldDB" id="A0A517NC16"/>
<protein>
    <submittedName>
        <fullName evidence="2">Nickel-containing superoxide dismutase</fullName>
    </submittedName>
</protein>
<dbReference type="KEGG" id="rlc:K227x_30790"/>
<feature type="signal peptide" evidence="1">
    <location>
        <begin position="1"/>
        <end position="26"/>
    </location>
</feature>
<feature type="chain" id="PRO_5022244244" evidence="1">
    <location>
        <begin position="27"/>
        <end position="159"/>
    </location>
</feature>
<proteinExistence type="predicted"/>
<dbReference type="InterPro" id="IPR036502">
    <property type="entry name" value="NiSOD_sf"/>
</dbReference>